<evidence type="ECO:0000256" key="7">
    <source>
        <dbReference type="ARBA" id="ARBA00023080"/>
    </source>
</evidence>
<feature type="binding site" evidence="10">
    <location>
        <begin position="10"/>
        <end position="15"/>
    </location>
    <ligand>
        <name>substrate</name>
    </ligand>
</feature>
<dbReference type="GO" id="GO:0036220">
    <property type="term" value="F:ITP diphosphatase activity"/>
    <property type="evidence" value="ECO:0007669"/>
    <property type="project" value="UniProtKB-UniRule"/>
</dbReference>
<dbReference type="EC" id="3.6.1.66" evidence="10"/>
<dbReference type="GO" id="GO:0036222">
    <property type="term" value="F:XTP diphosphatase activity"/>
    <property type="evidence" value="ECO:0007669"/>
    <property type="project" value="UniProtKB-UniRule"/>
</dbReference>
<dbReference type="NCBIfam" id="TIGR00042">
    <property type="entry name" value="RdgB/HAM1 family non-canonical purine NTP pyrophosphatase"/>
    <property type="match status" value="1"/>
</dbReference>
<keyword evidence="6 10" id="KW-0460">Magnesium</keyword>
<evidence type="ECO:0000256" key="4">
    <source>
        <dbReference type="ARBA" id="ARBA00022741"/>
    </source>
</evidence>
<evidence type="ECO:0000313" key="13">
    <source>
        <dbReference type="Proteomes" id="UP000052015"/>
    </source>
</evidence>
<feature type="active site" description="Proton acceptor" evidence="10">
    <location>
        <position position="72"/>
    </location>
</feature>
<dbReference type="CDD" id="cd00515">
    <property type="entry name" value="HAM1"/>
    <property type="match status" value="1"/>
</dbReference>
<organism evidence="12 13">
    <name type="scientific">Caloramator mitchellensis</name>
    <dbReference type="NCBI Taxonomy" id="908809"/>
    <lineage>
        <taxon>Bacteria</taxon>
        <taxon>Bacillati</taxon>
        <taxon>Bacillota</taxon>
        <taxon>Clostridia</taxon>
        <taxon>Eubacteriales</taxon>
        <taxon>Clostridiaceae</taxon>
        <taxon>Caloramator</taxon>
    </lineage>
</organism>
<name>A0A0R3JRN5_CALMK</name>
<dbReference type="NCBIfam" id="NF011397">
    <property type="entry name" value="PRK14822.1"/>
    <property type="match status" value="1"/>
</dbReference>
<dbReference type="GO" id="GO:0017111">
    <property type="term" value="F:ribonucleoside triphosphate phosphatase activity"/>
    <property type="evidence" value="ECO:0007669"/>
    <property type="project" value="InterPro"/>
</dbReference>
<dbReference type="GO" id="GO:0000166">
    <property type="term" value="F:nucleotide binding"/>
    <property type="evidence" value="ECO:0007669"/>
    <property type="project" value="UniProtKB-KW"/>
</dbReference>
<comment type="function">
    <text evidence="10">Pyrophosphatase that catalyzes the hydrolysis of nucleoside triphosphates to their monophosphate derivatives, with a high preference for the non-canonical purine nucleotides XTP (xanthosine triphosphate), dITP (deoxyinosine triphosphate) and ITP. Seems to function as a house-cleaning enzyme that removes non-canonical purine nucleotides from the nucleotide pool, thus preventing their incorporation into DNA/RNA and avoiding chromosomal lesions.</text>
</comment>
<evidence type="ECO:0000256" key="9">
    <source>
        <dbReference type="ARBA" id="ARBA00052017"/>
    </source>
</evidence>
<feature type="binding site" evidence="10">
    <location>
        <position position="178"/>
    </location>
    <ligand>
        <name>substrate</name>
    </ligand>
</feature>
<dbReference type="InterPro" id="IPR002637">
    <property type="entry name" value="RdgB/HAM1"/>
</dbReference>
<feature type="binding site" evidence="10">
    <location>
        <begin position="155"/>
        <end position="158"/>
    </location>
    <ligand>
        <name>substrate</name>
    </ligand>
</feature>
<keyword evidence="4 10" id="KW-0547">Nucleotide-binding</keyword>
<evidence type="ECO:0000313" key="12">
    <source>
        <dbReference type="EMBL" id="KRQ86147.1"/>
    </source>
</evidence>
<dbReference type="Pfam" id="PF01725">
    <property type="entry name" value="Ham1p_like"/>
    <property type="match status" value="1"/>
</dbReference>
<comment type="cofactor">
    <cofactor evidence="10">
        <name>Mg(2+)</name>
        <dbReference type="ChEBI" id="CHEBI:18420"/>
    </cofactor>
    <text evidence="10">Binds 1 Mg(2+) ion per subunit.</text>
</comment>
<comment type="subunit">
    <text evidence="2 10">Homodimer.</text>
</comment>
<dbReference type="GO" id="GO:0005829">
    <property type="term" value="C:cytosol"/>
    <property type="evidence" value="ECO:0007669"/>
    <property type="project" value="TreeGrafter"/>
</dbReference>
<comment type="caution">
    <text evidence="12">The sequence shown here is derived from an EMBL/GenBank/DDBJ whole genome shotgun (WGS) entry which is preliminary data.</text>
</comment>
<accession>A0A0R3JRN5</accession>
<dbReference type="PANTHER" id="PTHR11067">
    <property type="entry name" value="INOSINE TRIPHOSPHATE PYROPHOSPHATASE/HAM1 PROTEIN"/>
    <property type="match status" value="1"/>
</dbReference>
<dbReference type="SUPFAM" id="SSF52972">
    <property type="entry name" value="ITPase-like"/>
    <property type="match status" value="1"/>
</dbReference>
<feature type="binding site" evidence="10">
    <location>
        <begin position="183"/>
        <end position="184"/>
    </location>
    <ligand>
        <name>substrate</name>
    </ligand>
</feature>
<evidence type="ECO:0000256" key="3">
    <source>
        <dbReference type="ARBA" id="ARBA00022723"/>
    </source>
</evidence>
<protein>
    <recommendedName>
        <fullName evidence="10">dITP/XTP pyrophosphatase</fullName>
        <ecNumber evidence="10">3.6.1.66</ecNumber>
    </recommendedName>
    <alternativeName>
        <fullName evidence="10">Non-canonical purine NTP pyrophosphatase</fullName>
    </alternativeName>
    <alternativeName>
        <fullName evidence="10">Non-standard purine NTP pyrophosphatase</fullName>
    </alternativeName>
    <alternativeName>
        <fullName evidence="10">Nucleoside-triphosphate diphosphatase</fullName>
    </alternativeName>
    <alternativeName>
        <fullName evidence="10">Nucleoside-triphosphate pyrophosphatase</fullName>
        <shortName evidence="10">NTPase</shortName>
    </alternativeName>
</protein>
<dbReference type="InterPro" id="IPR020922">
    <property type="entry name" value="dITP/XTP_pyrophosphatase"/>
</dbReference>
<evidence type="ECO:0000256" key="10">
    <source>
        <dbReference type="HAMAP-Rule" id="MF_01405"/>
    </source>
</evidence>
<reference evidence="12 13" key="1">
    <citation type="submission" date="2015-09" db="EMBL/GenBank/DDBJ databases">
        <title>Draft genome sequence of a Caloramator mitchellensis, a moderate thermophile from the Great Artesian Basin of Australia.</title>
        <authorList>
            <person name="Patel B.K."/>
        </authorList>
    </citation>
    <scope>NUCLEOTIDE SEQUENCE [LARGE SCALE GENOMIC DNA]</scope>
    <source>
        <strain evidence="12 13">VF08</strain>
    </source>
</reference>
<dbReference type="PANTHER" id="PTHR11067:SF9">
    <property type="entry name" value="INOSINE TRIPHOSPHATE PYROPHOSPHATASE"/>
    <property type="match status" value="1"/>
</dbReference>
<comment type="catalytic activity">
    <reaction evidence="9 10">
        <text>XTP + H2O = XMP + diphosphate + H(+)</text>
        <dbReference type="Rhea" id="RHEA:28610"/>
        <dbReference type="ChEBI" id="CHEBI:15377"/>
        <dbReference type="ChEBI" id="CHEBI:15378"/>
        <dbReference type="ChEBI" id="CHEBI:33019"/>
        <dbReference type="ChEBI" id="CHEBI:57464"/>
        <dbReference type="ChEBI" id="CHEBI:61314"/>
        <dbReference type="EC" id="3.6.1.66"/>
    </reaction>
</comment>
<evidence type="ECO:0000256" key="11">
    <source>
        <dbReference type="RuleBase" id="RU003781"/>
    </source>
</evidence>
<keyword evidence="13" id="KW-1185">Reference proteome</keyword>
<dbReference type="EMBL" id="LKHP01000015">
    <property type="protein sequence ID" value="KRQ86147.1"/>
    <property type="molecule type" value="Genomic_DNA"/>
</dbReference>
<dbReference type="HAMAP" id="MF_01405">
    <property type="entry name" value="Non_canon_purine_NTPase"/>
    <property type="match status" value="1"/>
</dbReference>
<evidence type="ECO:0000256" key="6">
    <source>
        <dbReference type="ARBA" id="ARBA00022842"/>
    </source>
</evidence>
<keyword evidence="5 10" id="KW-0378">Hydrolase</keyword>
<comment type="catalytic activity">
    <reaction evidence="10">
        <text>ITP + H2O = IMP + diphosphate + H(+)</text>
        <dbReference type="Rhea" id="RHEA:29399"/>
        <dbReference type="ChEBI" id="CHEBI:15377"/>
        <dbReference type="ChEBI" id="CHEBI:15378"/>
        <dbReference type="ChEBI" id="CHEBI:33019"/>
        <dbReference type="ChEBI" id="CHEBI:58053"/>
        <dbReference type="ChEBI" id="CHEBI:61402"/>
        <dbReference type="EC" id="3.6.1.66"/>
    </reaction>
</comment>
<dbReference type="OrthoDB" id="9807456at2"/>
<dbReference type="AlphaFoldDB" id="A0A0R3JRN5"/>
<evidence type="ECO:0000256" key="2">
    <source>
        <dbReference type="ARBA" id="ARBA00011738"/>
    </source>
</evidence>
<comment type="catalytic activity">
    <reaction evidence="8 10">
        <text>dITP + H2O = dIMP + diphosphate + H(+)</text>
        <dbReference type="Rhea" id="RHEA:28342"/>
        <dbReference type="ChEBI" id="CHEBI:15377"/>
        <dbReference type="ChEBI" id="CHEBI:15378"/>
        <dbReference type="ChEBI" id="CHEBI:33019"/>
        <dbReference type="ChEBI" id="CHEBI:61194"/>
        <dbReference type="ChEBI" id="CHEBI:61382"/>
        <dbReference type="EC" id="3.6.1.66"/>
    </reaction>
</comment>
<dbReference type="Gene3D" id="3.90.950.10">
    <property type="match status" value="1"/>
</dbReference>
<evidence type="ECO:0000256" key="8">
    <source>
        <dbReference type="ARBA" id="ARBA00051875"/>
    </source>
</evidence>
<dbReference type="GO" id="GO:0009117">
    <property type="term" value="P:nucleotide metabolic process"/>
    <property type="evidence" value="ECO:0007669"/>
    <property type="project" value="UniProtKB-KW"/>
</dbReference>
<gene>
    <name evidence="12" type="ORF">ABG79_02099</name>
</gene>
<comment type="similarity">
    <text evidence="1 10 11">Belongs to the HAM1 NTPase family.</text>
</comment>
<dbReference type="PATRIC" id="fig|908809.3.peg.2085"/>
<dbReference type="FunFam" id="3.90.950.10:FF:000001">
    <property type="entry name" value="dITP/XTP pyrophosphatase"/>
    <property type="match status" value="1"/>
</dbReference>
<dbReference type="GO" id="GO:0046872">
    <property type="term" value="F:metal ion binding"/>
    <property type="evidence" value="ECO:0007669"/>
    <property type="project" value="UniProtKB-KW"/>
</dbReference>
<dbReference type="STRING" id="908809.ABG79_02099"/>
<keyword evidence="3 10" id="KW-0479">Metal-binding</keyword>
<dbReference type="GO" id="GO:0009146">
    <property type="term" value="P:purine nucleoside triphosphate catabolic process"/>
    <property type="evidence" value="ECO:0007669"/>
    <property type="project" value="UniProtKB-UniRule"/>
</dbReference>
<proteinExistence type="inferred from homology"/>
<evidence type="ECO:0000256" key="1">
    <source>
        <dbReference type="ARBA" id="ARBA00008023"/>
    </source>
</evidence>
<dbReference type="InterPro" id="IPR029001">
    <property type="entry name" value="ITPase-like_fam"/>
</dbReference>
<evidence type="ECO:0000256" key="5">
    <source>
        <dbReference type="ARBA" id="ARBA00022801"/>
    </source>
</evidence>
<feature type="binding site" evidence="10">
    <location>
        <position position="43"/>
    </location>
    <ligand>
        <name>Mg(2+)</name>
        <dbReference type="ChEBI" id="CHEBI:18420"/>
    </ligand>
</feature>
<dbReference type="GO" id="GO:0035870">
    <property type="term" value="F:dITP diphosphatase activity"/>
    <property type="evidence" value="ECO:0007669"/>
    <property type="project" value="UniProtKB-UniRule"/>
</dbReference>
<feature type="binding site" evidence="10">
    <location>
        <position position="73"/>
    </location>
    <ligand>
        <name>substrate</name>
    </ligand>
</feature>
<feature type="binding site" evidence="10">
    <location>
        <position position="72"/>
    </location>
    <ligand>
        <name>Mg(2+)</name>
        <dbReference type="ChEBI" id="CHEBI:18420"/>
    </ligand>
</feature>
<keyword evidence="7 10" id="KW-0546">Nucleotide metabolism</keyword>
<sequence>MKMDRLILASNNKHKVDEIKVILKQFNIDVLSLEEAGIDVEVEEDGRTFEENAMKKAVEICKITNLPVIADDSGLEVFALNGEPGVYSARYSGEHGNYKKNNEKLLKELSNIPEEERSARFVTVIAFVSPEGEKFTARGEVLGKIAFEEKGSNGFGYDPLFIYPELNKTFAELSSEEKNKISHRKRALDNFIRIFEEKVIRGKDIEDRNC</sequence>
<dbReference type="Proteomes" id="UP000052015">
    <property type="component" value="Unassembled WGS sequence"/>
</dbReference>